<dbReference type="NCBIfam" id="TIGR00494">
    <property type="entry name" value="crcB"/>
    <property type="match status" value="1"/>
</dbReference>
<protein>
    <recommendedName>
        <fullName evidence="12">Fluoride-specific ion channel FluC</fullName>
    </recommendedName>
</protein>
<accession>A0A009IU01</accession>
<feature type="transmembrane region" description="Helical" evidence="12">
    <location>
        <begin position="34"/>
        <end position="55"/>
    </location>
</feature>
<evidence type="ECO:0000256" key="4">
    <source>
        <dbReference type="ARBA" id="ARBA00022692"/>
    </source>
</evidence>
<name>A0A009IU01_ACIB9</name>
<keyword evidence="12" id="KW-0479">Metal-binding</keyword>
<feature type="transmembrane region" description="Helical" evidence="12">
    <location>
        <begin position="97"/>
        <end position="123"/>
    </location>
</feature>
<dbReference type="PANTHER" id="PTHR28259:SF1">
    <property type="entry name" value="FLUORIDE EXPORT PROTEIN 1-RELATED"/>
    <property type="match status" value="1"/>
</dbReference>
<evidence type="ECO:0000256" key="1">
    <source>
        <dbReference type="ARBA" id="ARBA00004651"/>
    </source>
</evidence>
<dbReference type="AlphaFoldDB" id="A0A009IU01"/>
<dbReference type="GO" id="GO:0140114">
    <property type="term" value="P:cellular detoxification of fluoride"/>
    <property type="evidence" value="ECO:0007669"/>
    <property type="project" value="UniProtKB-UniRule"/>
</dbReference>
<keyword evidence="6 12" id="KW-0915">Sodium</keyword>
<comment type="activity regulation">
    <text evidence="12">Na(+) is not transported, but it plays an essential structural role and its presence is essential for fluoride channel function.</text>
</comment>
<keyword evidence="12" id="KW-0813">Transport</keyword>
<dbReference type="GO" id="GO:0062054">
    <property type="term" value="F:fluoride channel activity"/>
    <property type="evidence" value="ECO:0007669"/>
    <property type="project" value="UniProtKB-UniRule"/>
</dbReference>
<evidence type="ECO:0000256" key="10">
    <source>
        <dbReference type="ARBA" id="ARBA00035120"/>
    </source>
</evidence>
<evidence type="ECO:0000256" key="12">
    <source>
        <dbReference type="HAMAP-Rule" id="MF_00454"/>
    </source>
</evidence>
<evidence type="ECO:0000313" key="13">
    <source>
        <dbReference type="EMBL" id="EXB07313.1"/>
    </source>
</evidence>
<evidence type="ECO:0000256" key="6">
    <source>
        <dbReference type="ARBA" id="ARBA00023053"/>
    </source>
</evidence>
<feature type="binding site" evidence="12">
    <location>
        <position position="74"/>
    </location>
    <ligand>
        <name>Na(+)</name>
        <dbReference type="ChEBI" id="CHEBI:29101"/>
        <note>structural</note>
    </ligand>
</feature>
<keyword evidence="7 12" id="KW-0406">Ion transport</keyword>
<dbReference type="NCBIfam" id="NF010792">
    <property type="entry name" value="PRK14196.1"/>
    <property type="match status" value="1"/>
</dbReference>
<dbReference type="GO" id="GO:0046872">
    <property type="term" value="F:metal ion binding"/>
    <property type="evidence" value="ECO:0007669"/>
    <property type="project" value="UniProtKB-KW"/>
</dbReference>
<evidence type="ECO:0000256" key="3">
    <source>
        <dbReference type="ARBA" id="ARBA00022519"/>
    </source>
</evidence>
<proteinExistence type="inferred from homology"/>
<feature type="binding site" evidence="12">
    <location>
        <position position="77"/>
    </location>
    <ligand>
        <name>Na(+)</name>
        <dbReference type="ChEBI" id="CHEBI:29101"/>
        <note>structural</note>
    </ligand>
</feature>
<reference evidence="13 14" key="1">
    <citation type="submission" date="2014-02" db="EMBL/GenBank/DDBJ databases">
        <title>Comparative genomics and transcriptomics to identify genetic mechanisms underlying the emergence of carbapenem resistant Acinetobacter baumannii (CRAb).</title>
        <authorList>
            <person name="Harris A.D."/>
            <person name="Johnson K.J."/>
            <person name="George J."/>
            <person name="Shefchek K."/>
            <person name="Daugherty S.C."/>
            <person name="Parankush S."/>
            <person name="Sadzewicz L."/>
            <person name="Tallon L."/>
            <person name="Sengamalay N."/>
            <person name="Hazen T.H."/>
            <person name="Rasko D.A."/>
        </authorList>
    </citation>
    <scope>NUCLEOTIDE SEQUENCE [LARGE SCALE GENOMIC DNA]</scope>
    <source>
        <strain evidence="13 14">1295743</strain>
    </source>
</reference>
<comment type="catalytic activity">
    <reaction evidence="11">
        <text>fluoride(in) = fluoride(out)</text>
        <dbReference type="Rhea" id="RHEA:76159"/>
        <dbReference type="ChEBI" id="CHEBI:17051"/>
    </reaction>
    <physiologicalReaction direction="left-to-right" evidence="11">
        <dbReference type="Rhea" id="RHEA:76160"/>
    </physiologicalReaction>
</comment>
<dbReference type="EMBL" id="JEWH01000003">
    <property type="protein sequence ID" value="EXB07313.1"/>
    <property type="molecule type" value="Genomic_DNA"/>
</dbReference>
<keyword evidence="9 12" id="KW-0407">Ion channel</keyword>
<comment type="subcellular location">
    <subcellularLocation>
        <location evidence="1 12">Cell membrane</location>
        <topology evidence="1 12">Multi-pass membrane protein</topology>
    </subcellularLocation>
</comment>
<comment type="similarity">
    <text evidence="10 12">Belongs to the fluoride channel Fluc/FEX (TC 1.A.43) family.</text>
</comment>
<evidence type="ECO:0000256" key="11">
    <source>
        <dbReference type="ARBA" id="ARBA00035585"/>
    </source>
</evidence>
<feature type="transmembrane region" description="Helical" evidence="12">
    <location>
        <begin position="6"/>
        <end position="22"/>
    </location>
</feature>
<comment type="caution">
    <text evidence="13">The sequence shown here is derived from an EMBL/GenBank/DDBJ whole genome shotgun (WGS) entry which is preliminary data.</text>
</comment>
<keyword evidence="4 12" id="KW-0812">Transmembrane</keyword>
<evidence type="ECO:0000256" key="5">
    <source>
        <dbReference type="ARBA" id="ARBA00022989"/>
    </source>
</evidence>
<evidence type="ECO:0000256" key="9">
    <source>
        <dbReference type="ARBA" id="ARBA00023303"/>
    </source>
</evidence>
<comment type="function">
    <text evidence="12">Fluoride-specific ion channel. Important for reducing fluoride concentration in the cell, thus reducing its toxicity.</text>
</comment>
<dbReference type="Proteomes" id="UP000020595">
    <property type="component" value="Unassembled WGS sequence"/>
</dbReference>
<dbReference type="RefSeq" id="WP_002058702.1">
    <property type="nucleotide sequence ID" value="NZ_JEWH01000003.1"/>
</dbReference>
<keyword evidence="5 12" id="KW-1133">Transmembrane helix</keyword>
<dbReference type="InterPro" id="IPR003691">
    <property type="entry name" value="FluC"/>
</dbReference>
<gene>
    <name evidence="12" type="primary">fluC</name>
    <name evidence="12" type="synonym">crcB</name>
    <name evidence="13" type="ORF">J512_0441</name>
</gene>
<evidence type="ECO:0000256" key="8">
    <source>
        <dbReference type="ARBA" id="ARBA00023136"/>
    </source>
</evidence>
<sequence length="126" mass="13706">MYYPLLSIALGSVLGAWLRWFLGLKLNPIYPQIPLGTVTVNLVGGFIIGFAMAYFAHSDLSPNYKLFVITGFCGALTTFSTFSIEIVTLLQSGKWGMAMLAISIHLIGSLIFTCLGLAAYYWVAGN</sequence>
<keyword evidence="2 12" id="KW-1003">Cell membrane</keyword>
<evidence type="ECO:0000256" key="2">
    <source>
        <dbReference type="ARBA" id="ARBA00022475"/>
    </source>
</evidence>
<evidence type="ECO:0000313" key="14">
    <source>
        <dbReference type="Proteomes" id="UP000020595"/>
    </source>
</evidence>
<dbReference type="Pfam" id="PF02537">
    <property type="entry name" value="CRCB"/>
    <property type="match status" value="1"/>
</dbReference>
<organism evidence="13 14">
    <name type="scientific">Acinetobacter baumannii (strain 1295743)</name>
    <dbReference type="NCBI Taxonomy" id="1310613"/>
    <lineage>
        <taxon>Bacteria</taxon>
        <taxon>Pseudomonadati</taxon>
        <taxon>Pseudomonadota</taxon>
        <taxon>Gammaproteobacteria</taxon>
        <taxon>Moraxellales</taxon>
        <taxon>Moraxellaceae</taxon>
        <taxon>Acinetobacter</taxon>
        <taxon>Acinetobacter calcoaceticus/baumannii complex</taxon>
    </lineage>
</organism>
<dbReference type="HAMAP" id="MF_00454">
    <property type="entry name" value="FluC"/>
    <property type="match status" value="1"/>
</dbReference>
<dbReference type="PATRIC" id="fig|1310613.3.peg.420"/>
<dbReference type="GO" id="GO:0005886">
    <property type="term" value="C:plasma membrane"/>
    <property type="evidence" value="ECO:0007669"/>
    <property type="project" value="UniProtKB-SubCell"/>
</dbReference>
<keyword evidence="3" id="KW-0997">Cell inner membrane</keyword>
<feature type="transmembrane region" description="Helical" evidence="12">
    <location>
        <begin position="67"/>
        <end position="90"/>
    </location>
</feature>
<evidence type="ECO:0000256" key="7">
    <source>
        <dbReference type="ARBA" id="ARBA00023065"/>
    </source>
</evidence>
<keyword evidence="8 12" id="KW-0472">Membrane</keyword>
<dbReference type="PANTHER" id="PTHR28259">
    <property type="entry name" value="FLUORIDE EXPORT PROTEIN 1-RELATED"/>
    <property type="match status" value="1"/>
</dbReference>